<evidence type="ECO:0000313" key="3">
    <source>
        <dbReference type="Proteomes" id="UP001304769"/>
    </source>
</evidence>
<gene>
    <name evidence="2" type="ORF">SPF06_10390</name>
</gene>
<organism evidence="2 3">
    <name type="scientific">Sinomonas terricola</name>
    <dbReference type="NCBI Taxonomy" id="3110330"/>
    <lineage>
        <taxon>Bacteria</taxon>
        <taxon>Bacillati</taxon>
        <taxon>Actinomycetota</taxon>
        <taxon>Actinomycetes</taxon>
        <taxon>Micrococcales</taxon>
        <taxon>Micrococcaceae</taxon>
        <taxon>Sinomonas</taxon>
    </lineage>
</organism>
<accession>A0ABU5T633</accession>
<dbReference type="RefSeq" id="WP_323278981.1">
    <property type="nucleotide sequence ID" value="NZ_JAYGGQ010000006.1"/>
</dbReference>
<sequence>MNEYQSLELDEDLMAPPLASGVPHHEWGSLERDDRVAVHRSWETRFTGTVDVVAHDGTVFWVWGDEGRGRFAVHADDDVSVWRTE</sequence>
<keyword evidence="3" id="KW-1185">Reference proteome</keyword>
<protein>
    <submittedName>
        <fullName evidence="2">Uncharacterized protein</fullName>
    </submittedName>
</protein>
<reference evidence="2 3" key="1">
    <citation type="submission" date="2023-12" db="EMBL/GenBank/DDBJ databases">
        <title>Sinomonas terricola sp. nov, isolated from litchi orchard soil in Guangdong, PR China.</title>
        <authorList>
            <person name="Jiaxin W."/>
            <person name="Yang Z."/>
            <person name="Honghui Z."/>
        </authorList>
    </citation>
    <scope>NUCLEOTIDE SEQUENCE [LARGE SCALE GENOMIC DNA]</scope>
    <source>
        <strain evidence="2 3">JGH33</strain>
    </source>
</reference>
<feature type="region of interest" description="Disordered" evidence="1">
    <location>
        <begin position="1"/>
        <end position="26"/>
    </location>
</feature>
<dbReference type="Proteomes" id="UP001304769">
    <property type="component" value="Unassembled WGS sequence"/>
</dbReference>
<dbReference type="EMBL" id="JAYGGQ010000006">
    <property type="protein sequence ID" value="MEA5455128.1"/>
    <property type="molecule type" value="Genomic_DNA"/>
</dbReference>
<proteinExistence type="predicted"/>
<evidence type="ECO:0000256" key="1">
    <source>
        <dbReference type="SAM" id="MobiDB-lite"/>
    </source>
</evidence>
<name>A0ABU5T633_9MICC</name>
<evidence type="ECO:0000313" key="2">
    <source>
        <dbReference type="EMBL" id="MEA5455128.1"/>
    </source>
</evidence>
<comment type="caution">
    <text evidence="2">The sequence shown here is derived from an EMBL/GenBank/DDBJ whole genome shotgun (WGS) entry which is preliminary data.</text>
</comment>